<gene>
    <name evidence="4" type="ORF">CONCODRAFT_13228</name>
</gene>
<proteinExistence type="inferred from homology"/>
<keyword evidence="2" id="KW-0813">Transport</keyword>
<keyword evidence="3" id="KW-0653">Protein transport</keyword>
<dbReference type="GO" id="GO:0006606">
    <property type="term" value="P:protein import into nucleus"/>
    <property type="evidence" value="ECO:0007669"/>
    <property type="project" value="TreeGrafter"/>
</dbReference>
<dbReference type="GO" id="GO:0005085">
    <property type="term" value="F:guanyl-nucleotide exchange factor activity"/>
    <property type="evidence" value="ECO:0007669"/>
    <property type="project" value="TreeGrafter"/>
</dbReference>
<dbReference type="OMA" id="EVYVHKF"/>
<evidence type="ECO:0000313" key="5">
    <source>
        <dbReference type="Proteomes" id="UP000070444"/>
    </source>
</evidence>
<evidence type="ECO:0000256" key="1">
    <source>
        <dbReference type="ARBA" id="ARBA00010307"/>
    </source>
</evidence>
<protein>
    <submittedName>
        <fullName evidence="4">Mog1p/PsbP-like protein</fullName>
    </submittedName>
</protein>
<dbReference type="OrthoDB" id="10255285at2759"/>
<dbReference type="InterPro" id="IPR007681">
    <property type="entry name" value="Mog1"/>
</dbReference>
<dbReference type="GO" id="GO:0005634">
    <property type="term" value="C:nucleus"/>
    <property type="evidence" value="ECO:0007669"/>
    <property type="project" value="TreeGrafter"/>
</dbReference>
<sequence length="180" mass="20704">MTNLTKLFGGAIEAPTPESFLDISTVRQVPDNQEVFADQNPTNQSIIFELLEANDEVYNDEIARFHFNQIAEDNEADEGSSNIEELINIDSNELPNFNGHHIQAYYVQGTQIIQPRKQEWTPTKLHIYLLIFRLPEVTTDLIITWQVPSELNDNVDFSVIRNQVDQLAKSLVIKDWSLFQ</sequence>
<accession>A0A137NRD5</accession>
<dbReference type="GO" id="GO:0031267">
    <property type="term" value="F:small GTPase binding"/>
    <property type="evidence" value="ECO:0007669"/>
    <property type="project" value="TreeGrafter"/>
</dbReference>
<evidence type="ECO:0000256" key="3">
    <source>
        <dbReference type="ARBA" id="ARBA00022927"/>
    </source>
</evidence>
<reference evidence="4 5" key="1">
    <citation type="journal article" date="2015" name="Genome Biol. Evol.">
        <title>Phylogenomic analyses indicate that early fungi evolved digesting cell walls of algal ancestors of land plants.</title>
        <authorList>
            <person name="Chang Y."/>
            <person name="Wang S."/>
            <person name="Sekimoto S."/>
            <person name="Aerts A.L."/>
            <person name="Choi C."/>
            <person name="Clum A."/>
            <person name="LaButti K.M."/>
            <person name="Lindquist E.A."/>
            <person name="Yee Ngan C."/>
            <person name="Ohm R.A."/>
            <person name="Salamov A.A."/>
            <person name="Grigoriev I.V."/>
            <person name="Spatafora J.W."/>
            <person name="Berbee M.L."/>
        </authorList>
    </citation>
    <scope>NUCLEOTIDE SEQUENCE [LARGE SCALE GENOMIC DNA]</scope>
    <source>
        <strain evidence="4 5">NRRL 28638</strain>
    </source>
</reference>
<dbReference type="Proteomes" id="UP000070444">
    <property type="component" value="Unassembled WGS sequence"/>
</dbReference>
<keyword evidence="5" id="KW-1185">Reference proteome</keyword>
<evidence type="ECO:0000313" key="4">
    <source>
        <dbReference type="EMBL" id="KXN65250.1"/>
    </source>
</evidence>
<dbReference type="PANTHER" id="PTHR15837:SF0">
    <property type="entry name" value="RAN GUANINE NUCLEOTIDE RELEASE FACTOR"/>
    <property type="match status" value="1"/>
</dbReference>
<dbReference type="EMBL" id="KQ964933">
    <property type="protein sequence ID" value="KXN65250.1"/>
    <property type="molecule type" value="Genomic_DNA"/>
</dbReference>
<name>A0A137NRD5_CONC2</name>
<organism evidence="4 5">
    <name type="scientific">Conidiobolus coronatus (strain ATCC 28846 / CBS 209.66 / NRRL 28638)</name>
    <name type="common">Delacroixia coronata</name>
    <dbReference type="NCBI Taxonomy" id="796925"/>
    <lineage>
        <taxon>Eukaryota</taxon>
        <taxon>Fungi</taxon>
        <taxon>Fungi incertae sedis</taxon>
        <taxon>Zoopagomycota</taxon>
        <taxon>Entomophthoromycotina</taxon>
        <taxon>Entomophthoromycetes</taxon>
        <taxon>Entomophthorales</taxon>
        <taxon>Ancylistaceae</taxon>
        <taxon>Conidiobolus</taxon>
    </lineage>
</organism>
<evidence type="ECO:0000256" key="2">
    <source>
        <dbReference type="ARBA" id="ARBA00022448"/>
    </source>
</evidence>
<dbReference type="STRING" id="796925.A0A137NRD5"/>
<dbReference type="InterPro" id="IPR016123">
    <property type="entry name" value="Mog1/PsbP_a/b/a-sand"/>
</dbReference>
<dbReference type="Gene3D" id="3.40.1000.10">
    <property type="entry name" value="Mog1/PsbP, alpha/beta/alpha sandwich"/>
    <property type="match status" value="1"/>
</dbReference>
<dbReference type="SUPFAM" id="SSF55724">
    <property type="entry name" value="Mog1p/PsbP-like"/>
    <property type="match status" value="1"/>
</dbReference>
<dbReference type="AlphaFoldDB" id="A0A137NRD5"/>
<dbReference type="PANTHER" id="PTHR15837">
    <property type="entry name" value="RAN GUANINE NUCLEOTIDE RELEASE FACTOR"/>
    <property type="match status" value="1"/>
</dbReference>
<comment type="similarity">
    <text evidence="1">Belongs to the MOG1 family.</text>
</comment>
<dbReference type="Pfam" id="PF04603">
    <property type="entry name" value="Mog1"/>
    <property type="match status" value="1"/>
</dbReference>